<evidence type="ECO:0000256" key="2">
    <source>
        <dbReference type="ARBA" id="ARBA00022730"/>
    </source>
</evidence>
<dbReference type="KEGG" id="lsp:Bsph_1482"/>
<keyword evidence="1 5" id="KW-0820">tRNA-binding</keyword>
<dbReference type="GO" id="GO:1990112">
    <property type="term" value="C:RQC complex"/>
    <property type="evidence" value="ECO:0007669"/>
    <property type="project" value="TreeGrafter"/>
</dbReference>
<dbReference type="GO" id="GO:0000049">
    <property type="term" value="F:tRNA binding"/>
    <property type="evidence" value="ECO:0007669"/>
    <property type="project" value="UniProtKB-UniRule"/>
</dbReference>
<dbReference type="PANTHER" id="PTHR15239:SF6">
    <property type="entry name" value="RIBOSOME QUALITY CONTROL COMPLEX SUBUNIT NEMF"/>
    <property type="match status" value="1"/>
</dbReference>
<dbReference type="Gene3D" id="2.30.310.10">
    <property type="entry name" value="ibrinogen binding protein from staphylococcus aureus domain"/>
    <property type="match status" value="1"/>
</dbReference>
<keyword evidence="2 5" id="KW-0699">rRNA-binding</keyword>
<evidence type="ECO:0000313" key="8">
    <source>
        <dbReference type="Proteomes" id="UP000002164"/>
    </source>
</evidence>
<comment type="function">
    <text evidence="5">Key component of the ribosome quality control system (RQC), a ribosome-associated complex that mediates the extraction of incompletely synthesized nascent chains from stalled ribosomes and their subsequent degradation. RqcH recruits Ala-charged tRNA, and with RqcP directs the elongation of stalled nascent chains on 50S ribosomal subunits, leading to non-templated C-terminal alanine extensions (Ala tail). The Ala tail promotes nascent chain degradation. May add between 1 and at least 8 Ala residues. Binds to stalled 50S ribosomal subunits.</text>
</comment>
<dbReference type="HOGENOM" id="CLU_022481_2_1_9"/>
<dbReference type="Gene3D" id="1.10.8.50">
    <property type="match status" value="1"/>
</dbReference>
<name>B1HQD7_LYSSC</name>
<keyword evidence="4 5" id="KW-0648">Protein biosynthesis</keyword>
<organism evidence="7 8">
    <name type="scientific">Lysinibacillus sphaericus (strain C3-41)</name>
    <dbReference type="NCBI Taxonomy" id="444177"/>
    <lineage>
        <taxon>Bacteria</taxon>
        <taxon>Bacillati</taxon>
        <taxon>Bacillota</taxon>
        <taxon>Bacilli</taxon>
        <taxon>Bacillales</taxon>
        <taxon>Bacillaceae</taxon>
        <taxon>Lysinibacillus</taxon>
    </lineage>
</organism>
<dbReference type="GO" id="GO:0072344">
    <property type="term" value="P:rescue of stalled ribosome"/>
    <property type="evidence" value="ECO:0007669"/>
    <property type="project" value="UniProtKB-UniRule"/>
</dbReference>
<reference evidence="7 8" key="1">
    <citation type="journal article" date="2008" name="J. Bacteriol.">
        <title>Complete genome sequence of the mosquitocidal bacterium Bacillus sphaericus C3-41 and comparison with those of closely related Bacillus species.</title>
        <authorList>
            <person name="Hu X."/>
            <person name="Fan W."/>
            <person name="Han B."/>
            <person name="Liu H."/>
            <person name="Zheng D."/>
            <person name="Li Q."/>
            <person name="Dong W."/>
            <person name="Yan J."/>
            <person name="Gao M."/>
            <person name="Berry C."/>
            <person name="Yuan Z."/>
        </authorList>
    </citation>
    <scope>NUCLEOTIDE SEQUENCE [LARGE SCALE GENOMIC DNA]</scope>
    <source>
        <strain evidence="7 8">C3-41</strain>
    </source>
</reference>
<evidence type="ECO:0000256" key="5">
    <source>
        <dbReference type="HAMAP-Rule" id="MF_00844"/>
    </source>
</evidence>
<dbReference type="FunFam" id="2.30.310.10:FF:000004">
    <property type="entry name" value="Fibronectin-binding protein A"/>
    <property type="match status" value="1"/>
</dbReference>
<dbReference type="EMBL" id="CP000817">
    <property type="protein sequence ID" value="ACA39084.1"/>
    <property type="molecule type" value="Genomic_DNA"/>
</dbReference>
<evidence type="ECO:0000256" key="3">
    <source>
        <dbReference type="ARBA" id="ARBA00022884"/>
    </source>
</evidence>
<dbReference type="EnsemblBacteria" id="ACA39084">
    <property type="protein sequence ID" value="ACA39084"/>
    <property type="gene ID" value="Bsph_1482"/>
</dbReference>
<comment type="subunit">
    <text evidence="5">Associates with stalled 50S ribosomal subunits. Binds to RqcP.</text>
</comment>
<dbReference type="Proteomes" id="UP000002164">
    <property type="component" value="Chromosome"/>
</dbReference>
<dbReference type="InterPro" id="IPR051608">
    <property type="entry name" value="RQC_Subunit_NEMF"/>
</dbReference>
<gene>
    <name evidence="5" type="primary">rqcH</name>
    <name evidence="7" type="ordered locus">Bsph_1482</name>
</gene>
<dbReference type="HAMAP" id="MF_00844_B">
    <property type="entry name" value="RqcH_B"/>
    <property type="match status" value="1"/>
</dbReference>
<dbReference type="Pfam" id="PF05833">
    <property type="entry name" value="NFACT_N"/>
    <property type="match status" value="1"/>
</dbReference>
<evidence type="ECO:0000313" key="7">
    <source>
        <dbReference type="EMBL" id="ACA39084.1"/>
    </source>
</evidence>
<evidence type="ECO:0000256" key="1">
    <source>
        <dbReference type="ARBA" id="ARBA00022555"/>
    </source>
</evidence>
<sequence>MQMQQEKNTKVPRCLLSLERGIHMAFDGLFTYSITADLQQLVTGRITKIHQPNAQEVVLHVRANGKNHKLLFSIHSSYARVHLTEQTIENPAEPPMFCMLLRKHLEGGFISSVKQLGFDRIIIVEIESKNEIGDPIVRQLHAEIMGRHSNLLLIDKEQGKIVDSLKHLPPSVNSFRTVLPGQPYLAPPTQNKWNPLLVTEEELAIFFAETKNAKDVVTQFAGFSPLHAEELLYRMTPSLNRVQCFKEFIAGFSNGGTSPMYVLANHKTYFSPIELTHLHGDITVYPNVHELLDRVFFARAERDRVKQQAGDLERWLQNEIDKLSLKTKKLTKDFERASKLDQFQLYGELLMANIYAFEKGVKEVTVINYYSENSEEITIPVSERKTPIENAQSYYTKYTKAKNALIMVQQQLEKTQEEITYFEMLAQQVQQASPGDIDEIREELAEQGYLKLRHSKKKKKPVKPEPERYISSTGTAISVGKNNKQNDMLTFKIAKRTDIWLHTKDIPGSHVVIHSSEPDETTLREAATLAAYFSKARESSSVPVDYTDIRQVKKPNGAKPGFVIYFEQKTLYIDPDEALILQLKKQS</sequence>
<evidence type="ECO:0000256" key="4">
    <source>
        <dbReference type="ARBA" id="ARBA00022917"/>
    </source>
</evidence>
<dbReference type="InterPro" id="IPR008532">
    <property type="entry name" value="NFACT_RNA-bd"/>
</dbReference>
<proteinExistence type="inferred from homology"/>
<dbReference type="AlphaFoldDB" id="B1HQD7"/>
<dbReference type="GO" id="GO:0019843">
    <property type="term" value="F:rRNA binding"/>
    <property type="evidence" value="ECO:0007669"/>
    <property type="project" value="UniProtKB-UniRule"/>
</dbReference>
<dbReference type="Gene3D" id="3.40.970.40">
    <property type="entry name" value="fibrinogen binding protein from staphylococcus aureus domain like"/>
    <property type="match status" value="1"/>
</dbReference>
<dbReference type="PANTHER" id="PTHR15239">
    <property type="entry name" value="NUCLEAR EXPORT MEDIATOR FACTOR NEMF"/>
    <property type="match status" value="1"/>
</dbReference>
<evidence type="ECO:0000259" key="6">
    <source>
        <dbReference type="Pfam" id="PF05670"/>
    </source>
</evidence>
<protein>
    <recommendedName>
        <fullName evidence="5">Rqc2 homolog RqcH</fullName>
        <shortName evidence="5">RqcH</shortName>
    </recommendedName>
</protein>
<feature type="domain" description="NFACT RNA-binding" evidence="6">
    <location>
        <begin position="469"/>
        <end position="557"/>
    </location>
</feature>
<dbReference type="GO" id="GO:0043023">
    <property type="term" value="F:ribosomal large subunit binding"/>
    <property type="evidence" value="ECO:0007669"/>
    <property type="project" value="UniProtKB-UniRule"/>
</dbReference>
<comment type="similarity">
    <text evidence="5">Belongs to the NEMF family.</text>
</comment>
<accession>B1HQD7</accession>
<dbReference type="InterPro" id="IPR043682">
    <property type="entry name" value="RqcH_bacterial"/>
</dbReference>
<dbReference type="Pfam" id="PF05670">
    <property type="entry name" value="NFACT-R_1"/>
    <property type="match status" value="1"/>
</dbReference>
<keyword evidence="3 5" id="KW-0694">RNA-binding</keyword>